<evidence type="ECO:0000313" key="5">
    <source>
        <dbReference type="Proteomes" id="UP001500503"/>
    </source>
</evidence>
<gene>
    <name evidence="4" type="ORF">GCM10023191_031540</name>
</gene>
<reference evidence="5" key="1">
    <citation type="journal article" date="2019" name="Int. J. Syst. Evol. Microbiol.">
        <title>The Global Catalogue of Microorganisms (GCM) 10K type strain sequencing project: providing services to taxonomists for standard genome sequencing and annotation.</title>
        <authorList>
            <consortium name="The Broad Institute Genomics Platform"/>
            <consortium name="The Broad Institute Genome Sequencing Center for Infectious Disease"/>
            <person name="Wu L."/>
            <person name="Ma J."/>
        </authorList>
    </citation>
    <scope>NUCLEOTIDE SEQUENCE [LARGE SCALE GENOMIC DNA]</scope>
    <source>
        <strain evidence="5">JCM 17933</strain>
    </source>
</reference>
<feature type="domain" description="Peptidase M28" evidence="3">
    <location>
        <begin position="249"/>
        <end position="455"/>
    </location>
</feature>
<proteinExistence type="predicted"/>
<feature type="chain" id="PRO_5047402918" evidence="1">
    <location>
        <begin position="20"/>
        <end position="478"/>
    </location>
</feature>
<evidence type="ECO:0000256" key="1">
    <source>
        <dbReference type="SAM" id="SignalP"/>
    </source>
</evidence>
<protein>
    <submittedName>
        <fullName evidence="4">M28 family metallopeptidase</fullName>
    </submittedName>
</protein>
<feature type="signal peptide" evidence="1">
    <location>
        <begin position="1"/>
        <end position="19"/>
    </location>
</feature>
<dbReference type="Pfam" id="PF04389">
    <property type="entry name" value="Peptidase_M28"/>
    <property type="match status" value="1"/>
</dbReference>
<dbReference type="Gene3D" id="3.40.630.10">
    <property type="entry name" value="Zn peptidases"/>
    <property type="match status" value="1"/>
</dbReference>
<dbReference type="InterPro" id="IPR045175">
    <property type="entry name" value="M28_fam"/>
</dbReference>
<dbReference type="SUPFAM" id="SSF52025">
    <property type="entry name" value="PA domain"/>
    <property type="match status" value="1"/>
</dbReference>
<keyword evidence="5" id="KW-1185">Reference proteome</keyword>
<dbReference type="InterPro" id="IPR046450">
    <property type="entry name" value="PA_dom_sf"/>
</dbReference>
<dbReference type="PANTHER" id="PTHR12147:SF26">
    <property type="entry name" value="PEPTIDASE M28 DOMAIN-CONTAINING PROTEIN"/>
    <property type="match status" value="1"/>
</dbReference>
<dbReference type="SUPFAM" id="SSF53187">
    <property type="entry name" value="Zn-dependent exopeptidases"/>
    <property type="match status" value="1"/>
</dbReference>
<evidence type="ECO:0000259" key="3">
    <source>
        <dbReference type="Pfam" id="PF04389"/>
    </source>
</evidence>
<keyword evidence="1" id="KW-0732">Signal</keyword>
<evidence type="ECO:0000259" key="2">
    <source>
        <dbReference type="Pfam" id="PF02225"/>
    </source>
</evidence>
<feature type="domain" description="PA" evidence="2">
    <location>
        <begin position="130"/>
        <end position="220"/>
    </location>
</feature>
<dbReference type="RefSeq" id="WP_345463843.1">
    <property type="nucleotide sequence ID" value="NZ_BAABHF010000019.1"/>
</dbReference>
<organism evidence="4 5">
    <name type="scientific">Actinoallomurus oryzae</name>
    <dbReference type="NCBI Taxonomy" id="502180"/>
    <lineage>
        <taxon>Bacteria</taxon>
        <taxon>Bacillati</taxon>
        <taxon>Actinomycetota</taxon>
        <taxon>Actinomycetes</taxon>
        <taxon>Streptosporangiales</taxon>
        <taxon>Thermomonosporaceae</taxon>
        <taxon>Actinoallomurus</taxon>
    </lineage>
</organism>
<dbReference type="EMBL" id="BAABHF010000019">
    <property type="protein sequence ID" value="GAA4493698.1"/>
    <property type="molecule type" value="Genomic_DNA"/>
</dbReference>
<accession>A0ABP8PVC3</accession>
<evidence type="ECO:0000313" key="4">
    <source>
        <dbReference type="EMBL" id="GAA4493698.1"/>
    </source>
</evidence>
<dbReference type="InterPro" id="IPR007484">
    <property type="entry name" value="Peptidase_M28"/>
</dbReference>
<comment type="caution">
    <text evidence="4">The sequence shown here is derived from an EMBL/GenBank/DDBJ whole genome shotgun (WGS) entry which is preliminary data.</text>
</comment>
<dbReference type="PANTHER" id="PTHR12147">
    <property type="entry name" value="METALLOPEPTIDASE M28 FAMILY MEMBER"/>
    <property type="match status" value="1"/>
</dbReference>
<dbReference type="InterPro" id="IPR003137">
    <property type="entry name" value="PA_domain"/>
</dbReference>
<sequence length="478" mass="50636">MRTLLAAVAAVAITGSLTAATSAPDDDLWLADHLAKTTSGQQALAHLRVFERIADEDGGQRATATPGFAASARYVTEQLTAAGYRVKSQTVPYRQFVFDAESGRETAPHARTIRTLMLDGSPVTPEGGLTAPLVLAPVKADGTSGCTAADYDGLPVRGAIVLTPRSSCGYANQQKVIAGLGGLAMLMYLPVPDPENIYRLHVFTPSDFTIPSATISPAQAGQLSADAAQHPVTFHLELRGHVADKKTVNLFAETRGGSADHIVMAGAHLDSVPEGPGIDDNASSVAALLATAKRLAPFQNRVRDKVRFAFWGAEEQVDVGSDYYVEHLSSAERAAIDLYENFELIASPNFARFLIDGDVPEAPGSATVTKVFEQYFTRAGLPFETEPVTGVGSDQAPFVTAGIAVGGMDMGTIGLKTPEEAAMFGGQAGQQYDHCYHQTCDRVANLSLQALDENVPAIAWTIGRFAMDTSDVRQAKAP</sequence>
<dbReference type="Gene3D" id="3.50.30.30">
    <property type="match status" value="1"/>
</dbReference>
<name>A0ABP8PVC3_9ACTN</name>
<dbReference type="Proteomes" id="UP001500503">
    <property type="component" value="Unassembled WGS sequence"/>
</dbReference>
<dbReference type="Pfam" id="PF02225">
    <property type="entry name" value="PA"/>
    <property type="match status" value="1"/>
</dbReference>